<comment type="function">
    <text evidence="11">Catalyzes the addition of meso-diaminopimelic acid to the nucleotide precursor UDP-N-acetylmuramoyl-L-alanyl-D-glutamate (UMAG) in the biosynthesis of bacterial cell-wall peptidoglycan.</text>
</comment>
<comment type="pathway">
    <text evidence="11 12">Cell wall biogenesis; peptidoglycan biosynthesis.</text>
</comment>
<organism evidence="16 17">
    <name type="scientific">Pseudodesulfovibrio profundus</name>
    <dbReference type="NCBI Taxonomy" id="57320"/>
    <lineage>
        <taxon>Bacteria</taxon>
        <taxon>Pseudomonadati</taxon>
        <taxon>Thermodesulfobacteriota</taxon>
        <taxon>Desulfovibrionia</taxon>
        <taxon>Desulfovibrionales</taxon>
        <taxon>Desulfovibrionaceae</taxon>
    </lineage>
</organism>
<evidence type="ECO:0000256" key="3">
    <source>
        <dbReference type="ARBA" id="ARBA00022598"/>
    </source>
</evidence>
<feature type="binding site" evidence="11">
    <location>
        <position position="399"/>
    </location>
    <ligand>
        <name>meso-2,6-diaminopimelate</name>
        <dbReference type="ChEBI" id="CHEBI:57791"/>
    </ligand>
</feature>
<dbReference type="Gene3D" id="3.40.1390.10">
    <property type="entry name" value="MurE/MurF, N-terminal domain"/>
    <property type="match status" value="1"/>
</dbReference>
<dbReference type="NCBIfam" id="NF001124">
    <property type="entry name" value="PRK00139.1-2"/>
    <property type="match status" value="1"/>
</dbReference>
<dbReference type="AlphaFoldDB" id="A0A2C8FAY2"/>
<comment type="subcellular location">
    <subcellularLocation>
        <location evidence="11 12">Cytoplasm</location>
    </subcellularLocation>
</comment>
<evidence type="ECO:0000256" key="2">
    <source>
        <dbReference type="ARBA" id="ARBA00022490"/>
    </source>
</evidence>
<comment type="catalytic activity">
    <reaction evidence="11">
        <text>UDP-N-acetyl-alpha-D-muramoyl-L-alanyl-D-glutamate + meso-2,6-diaminopimelate + ATP = UDP-N-acetyl-alpha-D-muramoyl-L-alanyl-gamma-D-glutamyl-meso-2,6-diaminopimelate + ADP + phosphate + H(+)</text>
        <dbReference type="Rhea" id="RHEA:23676"/>
        <dbReference type="ChEBI" id="CHEBI:15378"/>
        <dbReference type="ChEBI" id="CHEBI:30616"/>
        <dbReference type="ChEBI" id="CHEBI:43474"/>
        <dbReference type="ChEBI" id="CHEBI:57791"/>
        <dbReference type="ChEBI" id="CHEBI:83900"/>
        <dbReference type="ChEBI" id="CHEBI:83905"/>
        <dbReference type="ChEBI" id="CHEBI:456216"/>
        <dbReference type="EC" id="6.3.2.13"/>
    </reaction>
</comment>
<gene>
    <name evidence="11 16" type="primary">murE</name>
    <name evidence="16" type="ORF">DPRO_2699</name>
</gene>
<accession>A0A2C8FAY2</accession>
<evidence type="ECO:0000256" key="6">
    <source>
        <dbReference type="ARBA" id="ARBA00022840"/>
    </source>
</evidence>
<dbReference type="SUPFAM" id="SSF63418">
    <property type="entry name" value="MurE/MurF N-terminal domain"/>
    <property type="match status" value="1"/>
</dbReference>
<dbReference type="InterPro" id="IPR036615">
    <property type="entry name" value="Mur_ligase_C_dom_sf"/>
</dbReference>
<keyword evidence="11" id="KW-0460">Magnesium</keyword>
<comment type="cofactor">
    <cofactor evidence="11">
        <name>Mg(2+)</name>
        <dbReference type="ChEBI" id="CHEBI:18420"/>
    </cofactor>
</comment>
<dbReference type="EMBL" id="LT907975">
    <property type="protein sequence ID" value="SOB59608.1"/>
    <property type="molecule type" value="Genomic_DNA"/>
</dbReference>
<feature type="binding site" evidence="11">
    <location>
        <position position="198"/>
    </location>
    <ligand>
        <name>UDP-N-acetyl-alpha-D-muramoyl-L-alanyl-D-glutamate</name>
        <dbReference type="ChEBI" id="CHEBI:83900"/>
    </ligand>
</feature>
<dbReference type="Gene3D" id="3.90.190.20">
    <property type="entry name" value="Mur ligase, C-terminal domain"/>
    <property type="match status" value="1"/>
</dbReference>
<protein>
    <recommendedName>
        <fullName evidence="11">UDP-N-acetylmuramoyl-L-alanyl-D-glutamate--2,6-diaminopimelate ligase</fullName>
        <ecNumber evidence="11">6.3.2.13</ecNumber>
    </recommendedName>
    <alternativeName>
        <fullName evidence="11">Meso-A2pm-adding enzyme</fullName>
    </alternativeName>
    <alternativeName>
        <fullName evidence="11">Meso-diaminopimelate-adding enzyme</fullName>
    </alternativeName>
    <alternativeName>
        <fullName evidence="11">UDP-MurNAc-L-Ala-D-Glu:meso-diaminopimelate ligase</fullName>
    </alternativeName>
    <alternativeName>
        <fullName evidence="11">UDP-MurNAc-tripeptide synthetase</fullName>
    </alternativeName>
    <alternativeName>
        <fullName evidence="11">UDP-N-acetylmuramyl-tripeptide synthetase</fullName>
    </alternativeName>
</protein>
<feature type="domain" description="Mur ligase central" evidence="15">
    <location>
        <begin position="119"/>
        <end position="328"/>
    </location>
</feature>
<dbReference type="GO" id="GO:0008360">
    <property type="term" value="P:regulation of cell shape"/>
    <property type="evidence" value="ECO:0007669"/>
    <property type="project" value="UniProtKB-KW"/>
</dbReference>
<dbReference type="GO" id="GO:0000287">
    <property type="term" value="F:magnesium ion binding"/>
    <property type="evidence" value="ECO:0007669"/>
    <property type="project" value="UniProtKB-UniRule"/>
</dbReference>
<dbReference type="OrthoDB" id="9800958at2"/>
<keyword evidence="5 11" id="KW-0547">Nucleotide-binding</keyword>
<evidence type="ECO:0000256" key="8">
    <source>
        <dbReference type="ARBA" id="ARBA00022984"/>
    </source>
</evidence>
<dbReference type="KEGG" id="pprf:DPRO_2699"/>
<dbReference type="Proteomes" id="UP000219215">
    <property type="component" value="Chromosome DPRO"/>
</dbReference>
<feature type="binding site" evidence="11">
    <location>
        <begin position="163"/>
        <end position="164"/>
    </location>
    <ligand>
        <name>UDP-N-acetyl-alpha-D-muramoyl-L-alanyl-D-glutamate</name>
        <dbReference type="ChEBI" id="CHEBI:83900"/>
    </ligand>
</feature>
<keyword evidence="10 11" id="KW-0961">Cell wall biogenesis/degradation</keyword>
<evidence type="ECO:0000256" key="12">
    <source>
        <dbReference type="RuleBase" id="RU004135"/>
    </source>
</evidence>
<dbReference type="Gene3D" id="3.40.1190.10">
    <property type="entry name" value="Mur-like, catalytic domain"/>
    <property type="match status" value="1"/>
</dbReference>
<evidence type="ECO:0000256" key="4">
    <source>
        <dbReference type="ARBA" id="ARBA00022618"/>
    </source>
</evidence>
<comment type="caution">
    <text evidence="11">Lacks conserved residue(s) required for the propagation of feature annotation.</text>
</comment>
<keyword evidence="3 11" id="KW-0436">Ligase</keyword>
<evidence type="ECO:0000256" key="11">
    <source>
        <dbReference type="HAMAP-Rule" id="MF_00208"/>
    </source>
</evidence>
<feature type="domain" description="Mur ligase C-terminal" evidence="14">
    <location>
        <begin position="350"/>
        <end position="476"/>
    </location>
</feature>
<evidence type="ECO:0000259" key="15">
    <source>
        <dbReference type="Pfam" id="PF08245"/>
    </source>
</evidence>
<feature type="short sequence motif" description="Meso-diaminopimelate recognition motif" evidence="11">
    <location>
        <begin position="423"/>
        <end position="426"/>
    </location>
</feature>
<keyword evidence="8 11" id="KW-0573">Peptidoglycan synthesis</keyword>
<dbReference type="PROSITE" id="PS01011">
    <property type="entry name" value="FOLYLPOLYGLU_SYNT_1"/>
    <property type="match status" value="1"/>
</dbReference>
<dbReference type="Pfam" id="PF02875">
    <property type="entry name" value="Mur_ligase_C"/>
    <property type="match status" value="1"/>
</dbReference>
<evidence type="ECO:0000259" key="14">
    <source>
        <dbReference type="Pfam" id="PF02875"/>
    </source>
</evidence>
<feature type="binding site" evidence="11">
    <location>
        <begin position="121"/>
        <end position="127"/>
    </location>
    <ligand>
        <name>ATP</name>
        <dbReference type="ChEBI" id="CHEBI:30616"/>
    </ligand>
</feature>
<dbReference type="PANTHER" id="PTHR23135:SF4">
    <property type="entry name" value="UDP-N-ACETYLMURAMOYL-L-ALANYL-D-GLUTAMATE--2,6-DIAMINOPIMELATE LIGASE MURE HOMOLOG, CHLOROPLASTIC"/>
    <property type="match status" value="1"/>
</dbReference>
<dbReference type="Pfam" id="PF01225">
    <property type="entry name" value="Mur_ligase"/>
    <property type="match status" value="1"/>
</dbReference>
<comment type="similarity">
    <text evidence="1 11">Belongs to the MurCDEF family. MurE subfamily.</text>
</comment>
<dbReference type="GO" id="GO:0008765">
    <property type="term" value="F:UDP-N-acetylmuramoylalanyl-D-glutamate-2,6-diaminopimelate ligase activity"/>
    <property type="evidence" value="ECO:0007669"/>
    <property type="project" value="UniProtKB-UniRule"/>
</dbReference>
<dbReference type="Pfam" id="PF08245">
    <property type="entry name" value="Mur_ligase_M"/>
    <property type="match status" value="1"/>
</dbReference>
<reference evidence="17" key="1">
    <citation type="submission" date="2017-09" db="EMBL/GenBank/DDBJ databases">
        <authorList>
            <person name="Regsiter A."/>
            <person name="William W."/>
        </authorList>
    </citation>
    <scope>NUCLEOTIDE SEQUENCE [LARGE SCALE GENOMIC DNA]</scope>
    <source>
        <strain evidence="17">500-1</strain>
    </source>
</reference>
<keyword evidence="7 11" id="KW-0133">Cell shape</keyword>
<dbReference type="InterPro" id="IPR004101">
    <property type="entry name" value="Mur_ligase_C"/>
</dbReference>
<keyword evidence="6 11" id="KW-0067">ATP-binding</keyword>
<dbReference type="HAMAP" id="MF_00208">
    <property type="entry name" value="MurE"/>
    <property type="match status" value="1"/>
</dbReference>
<evidence type="ECO:0000313" key="16">
    <source>
        <dbReference type="EMBL" id="SOB59608.1"/>
    </source>
</evidence>
<dbReference type="UniPathway" id="UPA00219"/>
<dbReference type="InterPro" id="IPR005761">
    <property type="entry name" value="UDP-N-AcMur-Glu-dNH2Pim_ligase"/>
</dbReference>
<evidence type="ECO:0000259" key="13">
    <source>
        <dbReference type="Pfam" id="PF01225"/>
    </source>
</evidence>
<comment type="PTM">
    <text evidence="11">Carboxylation is probably crucial for Mg(2+) binding and, consequently, for the gamma-phosphate positioning of ATP.</text>
</comment>
<evidence type="ECO:0000256" key="10">
    <source>
        <dbReference type="ARBA" id="ARBA00023316"/>
    </source>
</evidence>
<dbReference type="RefSeq" id="WP_097013750.1">
    <property type="nucleotide sequence ID" value="NZ_LT907975.1"/>
</dbReference>
<dbReference type="GO" id="GO:0051301">
    <property type="term" value="P:cell division"/>
    <property type="evidence" value="ECO:0007669"/>
    <property type="project" value="UniProtKB-KW"/>
</dbReference>
<dbReference type="SUPFAM" id="SSF53623">
    <property type="entry name" value="MurD-like peptide ligases, catalytic domain"/>
    <property type="match status" value="1"/>
</dbReference>
<name>A0A2C8FAY2_9BACT</name>
<evidence type="ECO:0000256" key="7">
    <source>
        <dbReference type="ARBA" id="ARBA00022960"/>
    </source>
</evidence>
<dbReference type="InterPro" id="IPR013221">
    <property type="entry name" value="Mur_ligase_cen"/>
</dbReference>
<sequence length="505" mass="55987">MFLFSGSPSQKKVGVMDFKELLNKAGKGLMVRTDSRKVQEGECFVAMPGTAVRGIDYIPAALDNGAQFIIAPKTARDEVAPVVEDRAQVVYHENPAIALGELARAHFHLPDREVKLVGITGTNGKTTTTYIIEHLLAASGLKVGVLGTVSYRWPGFEIEATLTTPDCWMIHELIYNMKKADVDIVLMEVSSHALEQYRVAGLDFAAGIFTNLTQDHLDYHGEMETYFEAKAKLFKDYPLENKANVINYNDPHGRQLLKECPDSIGYGIGDTAIVRQEVGNREMVQGRIVSMDGKGIELESTYKGKSWTIHSPLIGEFNAMNIMAAQAVCFQLGLNCKHMRASSEFPGVPGRLERVVNDKGLDIFVDFAHTSDALESVQQTLKALDFKRLITLFGCGGDRDRTKRPLMGEAVARYADVAVMTSDNPRSEDPERIMDDIRPGLKGVDKIIEHPDRRTAIEMAVREMRTGDVLLIAGRGHEPRQTIKTGKIPFLDKDVTAEVIKEVYS</sequence>
<dbReference type="InterPro" id="IPR035911">
    <property type="entry name" value="MurE/MurF_N"/>
</dbReference>
<feature type="binding site" evidence="11">
    <location>
        <position position="474"/>
    </location>
    <ligand>
        <name>meso-2,6-diaminopimelate</name>
        <dbReference type="ChEBI" id="CHEBI:57791"/>
    </ligand>
</feature>
<evidence type="ECO:0000256" key="5">
    <source>
        <dbReference type="ARBA" id="ARBA00022741"/>
    </source>
</evidence>
<keyword evidence="4 11" id="KW-0132">Cell division</keyword>
<evidence type="ECO:0000313" key="17">
    <source>
        <dbReference type="Proteomes" id="UP000219215"/>
    </source>
</evidence>
<dbReference type="GO" id="GO:0009252">
    <property type="term" value="P:peptidoglycan biosynthetic process"/>
    <property type="evidence" value="ECO:0007669"/>
    <property type="project" value="UniProtKB-UniRule"/>
</dbReference>
<dbReference type="EC" id="6.3.2.13" evidence="11"/>
<evidence type="ECO:0000256" key="9">
    <source>
        <dbReference type="ARBA" id="ARBA00023306"/>
    </source>
</evidence>
<dbReference type="GO" id="GO:0005524">
    <property type="term" value="F:ATP binding"/>
    <property type="evidence" value="ECO:0007669"/>
    <property type="project" value="UniProtKB-UniRule"/>
</dbReference>
<feature type="binding site" evidence="11">
    <location>
        <position position="190"/>
    </location>
    <ligand>
        <name>UDP-N-acetyl-alpha-D-muramoyl-L-alanyl-D-glutamate</name>
        <dbReference type="ChEBI" id="CHEBI:83900"/>
    </ligand>
</feature>
<dbReference type="NCBIfam" id="TIGR01085">
    <property type="entry name" value="murE"/>
    <property type="match status" value="1"/>
</dbReference>
<feature type="modified residue" description="N6-carboxylysine" evidence="11">
    <location>
        <position position="230"/>
    </location>
</feature>
<proteinExistence type="inferred from homology"/>
<dbReference type="GO" id="GO:0071555">
    <property type="term" value="P:cell wall organization"/>
    <property type="evidence" value="ECO:0007669"/>
    <property type="project" value="UniProtKB-KW"/>
</dbReference>
<feature type="binding site" evidence="11">
    <location>
        <position position="196"/>
    </location>
    <ligand>
        <name>UDP-N-acetyl-alpha-D-muramoyl-L-alanyl-D-glutamate</name>
        <dbReference type="ChEBI" id="CHEBI:83900"/>
    </ligand>
</feature>
<feature type="binding site" evidence="11">
    <location>
        <position position="35"/>
    </location>
    <ligand>
        <name>UDP-N-acetyl-alpha-D-muramoyl-L-alanyl-D-glutamate</name>
        <dbReference type="ChEBI" id="CHEBI:83900"/>
    </ligand>
</feature>
<dbReference type="NCBIfam" id="NF001126">
    <property type="entry name" value="PRK00139.1-4"/>
    <property type="match status" value="1"/>
</dbReference>
<evidence type="ECO:0000256" key="1">
    <source>
        <dbReference type="ARBA" id="ARBA00005898"/>
    </source>
</evidence>
<dbReference type="PANTHER" id="PTHR23135">
    <property type="entry name" value="MUR LIGASE FAMILY MEMBER"/>
    <property type="match status" value="1"/>
</dbReference>
<dbReference type="SUPFAM" id="SSF53244">
    <property type="entry name" value="MurD-like peptide ligases, peptide-binding domain"/>
    <property type="match status" value="1"/>
</dbReference>
<feature type="binding site" evidence="11">
    <location>
        <position position="478"/>
    </location>
    <ligand>
        <name>meso-2,6-diaminopimelate</name>
        <dbReference type="ChEBI" id="CHEBI:57791"/>
    </ligand>
</feature>
<dbReference type="InterPro" id="IPR036565">
    <property type="entry name" value="Mur-like_cat_sf"/>
</dbReference>
<dbReference type="GO" id="GO:0005737">
    <property type="term" value="C:cytoplasm"/>
    <property type="evidence" value="ECO:0007669"/>
    <property type="project" value="UniProtKB-SubCell"/>
</dbReference>
<feature type="binding site" evidence="11">
    <location>
        <begin position="423"/>
        <end position="426"/>
    </location>
    <ligand>
        <name>meso-2,6-diaminopimelate</name>
        <dbReference type="ChEBI" id="CHEBI:57791"/>
    </ligand>
</feature>
<dbReference type="InterPro" id="IPR000713">
    <property type="entry name" value="Mur_ligase_N"/>
</dbReference>
<dbReference type="GO" id="GO:0004326">
    <property type="term" value="F:tetrahydrofolylpolyglutamate synthase activity"/>
    <property type="evidence" value="ECO:0007669"/>
    <property type="project" value="InterPro"/>
</dbReference>
<feature type="domain" description="Mur ligase N-terminal catalytic" evidence="13">
    <location>
        <begin position="30"/>
        <end position="106"/>
    </location>
</feature>
<keyword evidence="2 11" id="KW-0963">Cytoplasm</keyword>
<keyword evidence="9 11" id="KW-0131">Cell cycle</keyword>
<keyword evidence="17" id="KW-1185">Reference proteome</keyword>
<dbReference type="InterPro" id="IPR018109">
    <property type="entry name" value="Folylpolyglutamate_synth_CS"/>
</dbReference>